<name>A0AAD7I3Q3_9AGAR</name>
<comment type="caution">
    <text evidence="1">The sequence shown here is derived from an EMBL/GenBank/DDBJ whole genome shotgun (WGS) entry which is preliminary data.</text>
</comment>
<reference evidence="1" key="1">
    <citation type="submission" date="2023-03" db="EMBL/GenBank/DDBJ databases">
        <title>Massive genome expansion in bonnet fungi (Mycena s.s.) driven by repeated elements and novel gene families across ecological guilds.</title>
        <authorList>
            <consortium name="Lawrence Berkeley National Laboratory"/>
            <person name="Harder C.B."/>
            <person name="Miyauchi S."/>
            <person name="Viragh M."/>
            <person name="Kuo A."/>
            <person name="Thoen E."/>
            <person name="Andreopoulos B."/>
            <person name="Lu D."/>
            <person name="Skrede I."/>
            <person name="Drula E."/>
            <person name="Henrissat B."/>
            <person name="Morin E."/>
            <person name="Kohler A."/>
            <person name="Barry K."/>
            <person name="LaButti K."/>
            <person name="Morin E."/>
            <person name="Salamov A."/>
            <person name="Lipzen A."/>
            <person name="Mereny Z."/>
            <person name="Hegedus B."/>
            <person name="Baldrian P."/>
            <person name="Stursova M."/>
            <person name="Weitz H."/>
            <person name="Taylor A."/>
            <person name="Grigoriev I.V."/>
            <person name="Nagy L.G."/>
            <person name="Martin F."/>
            <person name="Kauserud H."/>
        </authorList>
    </citation>
    <scope>NUCLEOTIDE SEQUENCE</scope>
    <source>
        <strain evidence="1">CBHHK188m</strain>
    </source>
</reference>
<gene>
    <name evidence="1" type="ORF">DFH07DRAFT_989252</name>
</gene>
<evidence type="ECO:0000313" key="2">
    <source>
        <dbReference type="Proteomes" id="UP001215280"/>
    </source>
</evidence>
<proteinExistence type="predicted"/>
<organism evidence="1 2">
    <name type="scientific">Mycena maculata</name>
    <dbReference type="NCBI Taxonomy" id="230809"/>
    <lineage>
        <taxon>Eukaryota</taxon>
        <taxon>Fungi</taxon>
        <taxon>Dikarya</taxon>
        <taxon>Basidiomycota</taxon>
        <taxon>Agaricomycotina</taxon>
        <taxon>Agaricomycetes</taxon>
        <taxon>Agaricomycetidae</taxon>
        <taxon>Agaricales</taxon>
        <taxon>Marasmiineae</taxon>
        <taxon>Mycenaceae</taxon>
        <taxon>Mycena</taxon>
    </lineage>
</organism>
<sequence length="223" mass="26189">MDSESSLQVYRADMNRQLRHRLFFWVLGLRDQWKTHAAFRLPSPYPEYPLPLGFLRHPQCQFRETIEWIQEYEWVHAYDGRIQRDQVRHRYNFTFGFFGQMDDPERPMLWGIEENEWLARFQIPSAFYTDSAFDIHVQLVMVGILESLASGEPASIGGRIETAHVQGRDSAPYYFKVCEMMLGARAIQRVGARMVQRCQNPGCSDWIHYPGADVCDWHPTQPA</sequence>
<protein>
    <submittedName>
        <fullName evidence="1">Uncharacterized protein</fullName>
    </submittedName>
</protein>
<evidence type="ECO:0000313" key="1">
    <source>
        <dbReference type="EMBL" id="KAJ7733841.1"/>
    </source>
</evidence>
<dbReference type="EMBL" id="JARJLG010000165">
    <property type="protein sequence ID" value="KAJ7733841.1"/>
    <property type="molecule type" value="Genomic_DNA"/>
</dbReference>
<dbReference type="Proteomes" id="UP001215280">
    <property type="component" value="Unassembled WGS sequence"/>
</dbReference>
<dbReference type="AlphaFoldDB" id="A0AAD7I3Q3"/>
<keyword evidence="2" id="KW-1185">Reference proteome</keyword>
<accession>A0AAD7I3Q3</accession>